<evidence type="ECO:0000259" key="1">
    <source>
        <dbReference type="Pfam" id="PF21476"/>
    </source>
</evidence>
<accession>A0A1H7YM34</accession>
<dbReference type="AlphaFoldDB" id="A0A1H7YM34"/>
<dbReference type="InterPro" id="IPR038767">
    <property type="entry name" value="PF0610-like"/>
</dbReference>
<dbReference type="RefSeq" id="WP_075009423.1">
    <property type="nucleotide sequence ID" value="NZ_FOAP01000017.1"/>
</dbReference>
<protein>
    <recommendedName>
        <fullName evidence="1">PF0610-like winged HTH N-terminal domain-containing protein</fullName>
    </recommendedName>
</protein>
<gene>
    <name evidence="2" type="ORF">SAMN05444354_11782</name>
</gene>
<dbReference type="PANTHER" id="PTHR40663:SF2">
    <property type="entry name" value="TRANSCRIPTIONAL REGULATOR"/>
    <property type="match status" value="1"/>
</dbReference>
<dbReference type="InterPro" id="IPR036388">
    <property type="entry name" value="WH-like_DNA-bd_sf"/>
</dbReference>
<evidence type="ECO:0000313" key="3">
    <source>
        <dbReference type="Proteomes" id="UP000182719"/>
    </source>
</evidence>
<name>A0A1H7YM34_STIAU</name>
<evidence type="ECO:0000313" key="2">
    <source>
        <dbReference type="EMBL" id="SEM47296.1"/>
    </source>
</evidence>
<feature type="domain" description="PF0610-like winged HTH N-terminal" evidence="1">
    <location>
        <begin position="28"/>
        <end position="63"/>
    </location>
</feature>
<organism evidence="2 3">
    <name type="scientific">Stigmatella aurantiaca</name>
    <dbReference type="NCBI Taxonomy" id="41"/>
    <lineage>
        <taxon>Bacteria</taxon>
        <taxon>Pseudomonadati</taxon>
        <taxon>Myxococcota</taxon>
        <taxon>Myxococcia</taxon>
        <taxon>Myxococcales</taxon>
        <taxon>Cystobacterineae</taxon>
        <taxon>Archangiaceae</taxon>
        <taxon>Stigmatella</taxon>
    </lineage>
</organism>
<dbReference type="SUPFAM" id="SSF46785">
    <property type="entry name" value="Winged helix' DNA-binding domain"/>
    <property type="match status" value="1"/>
</dbReference>
<dbReference type="OrthoDB" id="9800355at2"/>
<proteinExistence type="predicted"/>
<sequence length="106" mass="11325">MSEQVPQARTTTVRAALEAALVAAPEAGLTARELSAAVGISEKDVAEHLVHLQKSLQASGGRLEVLPAECLACGFVFRDRKRFTRPGACPQCRATRVDPPAFRAAR</sequence>
<dbReference type="Gene3D" id="1.10.10.10">
    <property type="entry name" value="Winged helix-like DNA-binding domain superfamily/Winged helix DNA-binding domain"/>
    <property type="match status" value="1"/>
</dbReference>
<keyword evidence="3" id="KW-1185">Reference proteome</keyword>
<dbReference type="EMBL" id="FOAP01000017">
    <property type="protein sequence ID" value="SEM47296.1"/>
    <property type="molecule type" value="Genomic_DNA"/>
</dbReference>
<dbReference type="InterPro" id="IPR049159">
    <property type="entry name" value="PF0610-like_wHTH_N"/>
</dbReference>
<reference evidence="3" key="1">
    <citation type="submission" date="2016-10" db="EMBL/GenBank/DDBJ databases">
        <authorList>
            <person name="Varghese N."/>
            <person name="Submissions S."/>
        </authorList>
    </citation>
    <scope>NUCLEOTIDE SEQUENCE [LARGE SCALE GENOMIC DNA]</scope>
    <source>
        <strain evidence="3">DSM 17044</strain>
    </source>
</reference>
<dbReference type="PANTHER" id="PTHR40663">
    <property type="match status" value="1"/>
</dbReference>
<dbReference type="Proteomes" id="UP000182719">
    <property type="component" value="Unassembled WGS sequence"/>
</dbReference>
<dbReference type="InterPro" id="IPR036390">
    <property type="entry name" value="WH_DNA-bd_sf"/>
</dbReference>
<dbReference type="Pfam" id="PF21476">
    <property type="entry name" value="PF0610-like_N"/>
    <property type="match status" value="1"/>
</dbReference>